<dbReference type="Gene3D" id="3.40.50.300">
    <property type="entry name" value="P-loop containing nucleotide triphosphate hydrolases"/>
    <property type="match status" value="1"/>
</dbReference>
<accession>A0A7I8VDN5</accession>
<dbReference type="SUPFAM" id="SSF52540">
    <property type="entry name" value="P-loop containing nucleoside triphosphate hydrolases"/>
    <property type="match status" value="1"/>
</dbReference>
<dbReference type="GO" id="GO:0000724">
    <property type="term" value="P:double-strand break repair via homologous recombination"/>
    <property type="evidence" value="ECO:0007669"/>
    <property type="project" value="InterPro"/>
</dbReference>
<keyword evidence="1" id="KW-0175">Coiled coil</keyword>
<reference evidence="3 4" key="1">
    <citation type="submission" date="2020-08" db="EMBL/GenBank/DDBJ databases">
        <authorList>
            <person name="Hejnol A."/>
        </authorList>
    </citation>
    <scope>NUCLEOTIDE SEQUENCE [LARGE SCALE GENOMIC DNA]</scope>
</reference>
<dbReference type="InterPro" id="IPR030548">
    <property type="entry name" value="RAD51B"/>
</dbReference>
<dbReference type="OrthoDB" id="5957327at2759"/>
<dbReference type="EMBL" id="CAJFCJ010000004">
    <property type="protein sequence ID" value="CAD5113834.1"/>
    <property type="molecule type" value="Genomic_DNA"/>
</dbReference>
<feature type="domain" description="RecA family profile 1" evidence="2">
    <location>
        <begin position="75"/>
        <end position="237"/>
    </location>
</feature>
<dbReference type="GO" id="GO:0003697">
    <property type="term" value="F:single-stranded DNA binding"/>
    <property type="evidence" value="ECO:0007669"/>
    <property type="project" value="TreeGrafter"/>
</dbReference>
<dbReference type="PANTHER" id="PTHR46456">
    <property type="entry name" value="DNA REPAIR PROTEIN RAD51 HOMOLOG 2"/>
    <property type="match status" value="1"/>
</dbReference>
<gene>
    <name evidence="3" type="ORF">DGYR_LOCUS2765</name>
</gene>
<dbReference type="SMART" id="SM00382">
    <property type="entry name" value="AAA"/>
    <property type="match status" value="1"/>
</dbReference>
<evidence type="ECO:0000256" key="1">
    <source>
        <dbReference type="SAM" id="Coils"/>
    </source>
</evidence>
<dbReference type="Pfam" id="PF08423">
    <property type="entry name" value="Rad51"/>
    <property type="match status" value="1"/>
</dbReference>
<keyword evidence="4" id="KW-1185">Reference proteome</keyword>
<dbReference type="GO" id="GO:0033063">
    <property type="term" value="C:Rad51B-Rad51C-Rad51D-XRCC2 complex"/>
    <property type="evidence" value="ECO:0007669"/>
    <property type="project" value="InterPro"/>
</dbReference>
<dbReference type="GO" id="GO:0140664">
    <property type="term" value="F:ATP-dependent DNA damage sensor activity"/>
    <property type="evidence" value="ECO:0007669"/>
    <property type="project" value="InterPro"/>
</dbReference>
<dbReference type="GO" id="GO:0005657">
    <property type="term" value="C:replication fork"/>
    <property type="evidence" value="ECO:0007669"/>
    <property type="project" value="TreeGrafter"/>
</dbReference>
<dbReference type="GO" id="GO:0005524">
    <property type="term" value="F:ATP binding"/>
    <property type="evidence" value="ECO:0007669"/>
    <property type="project" value="InterPro"/>
</dbReference>
<dbReference type="Proteomes" id="UP000549394">
    <property type="component" value="Unassembled WGS sequence"/>
</dbReference>
<organism evidence="3 4">
    <name type="scientific">Dimorphilus gyrociliatus</name>
    <dbReference type="NCBI Taxonomy" id="2664684"/>
    <lineage>
        <taxon>Eukaryota</taxon>
        <taxon>Metazoa</taxon>
        <taxon>Spiralia</taxon>
        <taxon>Lophotrochozoa</taxon>
        <taxon>Annelida</taxon>
        <taxon>Polychaeta</taxon>
        <taxon>Polychaeta incertae sedis</taxon>
        <taxon>Dinophilidae</taxon>
        <taxon>Dimorphilus</taxon>
    </lineage>
</organism>
<sequence length="237" mass="26294">MAHRDVDTIIKDEILIEKLKKRGFNKCSDVLSSPNAVHLANYIDCSLSTADEIIKKISEKCRPPVVKVLDLLKTENDYLSTSLEKVDHLIKGLKIGSLTEISGPAGCGKTQFCMTISVAVAKADPDCSVYYIDTEGAVNCYRLLEIAENRTNENSELAKKILSHIIIVKESSVESLQERIDHLEEEIIERNVRLLIIDSVASPIRKEDDTRYGILMKLASTLKSIAESLRIAVSGAH</sequence>
<protein>
    <submittedName>
        <fullName evidence="3">DgyrCDS2996</fullName>
    </submittedName>
</protein>
<feature type="coiled-coil region" evidence="1">
    <location>
        <begin position="166"/>
        <end position="193"/>
    </location>
</feature>
<dbReference type="InterPro" id="IPR013632">
    <property type="entry name" value="Rad51_C"/>
</dbReference>
<dbReference type="InterPro" id="IPR003593">
    <property type="entry name" value="AAA+_ATPase"/>
</dbReference>
<evidence type="ECO:0000259" key="2">
    <source>
        <dbReference type="PROSITE" id="PS50162"/>
    </source>
</evidence>
<proteinExistence type="predicted"/>
<dbReference type="InterPro" id="IPR027417">
    <property type="entry name" value="P-loop_NTPase"/>
</dbReference>
<dbReference type="PROSITE" id="PS50162">
    <property type="entry name" value="RECA_2"/>
    <property type="match status" value="1"/>
</dbReference>
<dbReference type="GO" id="GO:0000400">
    <property type="term" value="F:four-way junction DNA binding"/>
    <property type="evidence" value="ECO:0007669"/>
    <property type="project" value="TreeGrafter"/>
</dbReference>
<dbReference type="AlphaFoldDB" id="A0A7I8VDN5"/>
<dbReference type="GO" id="GO:0003690">
    <property type="term" value="F:double-stranded DNA binding"/>
    <property type="evidence" value="ECO:0007669"/>
    <property type="project" value="TreeGrafter"/>
</dbReference>
<evidence type="ECO:0000313" key="3">
    <source>
        <dbReference type="EMBL" id="CAD5113834.1"/>
    </source>
</evidence>
<name>A0A7I8VDN5_9ANNE</name>
<dbReference type="PANTHER" id="PTHR46456:SF1">
    <property type="entry name" value="DNA REPAIR PROTEIN RAD51 HOMOLOG 2"/>
    <property type="match status" value="1"/>
</dbReference>
<evidence type="ECO:0000313" key="4">
    <source>
        <dbReference type="Proteomes" id="UP000549394"/>
    </source>
</evidence>
<dbReference type="InterPro" id="IPR020588">
    <property type="entry name" value="RecA_ATP-bd"/>
</dbReference>
<comment type="caution">
    <text evidence="3">The sequence shown here is derived from an EMBL/GenBank/DDBJ whole genome shotgun (WGS) entry which is preliminary data.</text>
</comment>